<dbReference type="NCBIfam" id="NF040570">
    <property type="entry name" value="guided_TnpB"/>
    <property type="match status" value="1"/>
</dbReference>
<dbReference type="GO" id="GO:0006310">
    <property type="term" value="P:DNA recombination"/>
    <property type="evidence" value="ECO:0007669"/>
    <property type="project" value="UniProtKB-KW"/>
</dbReference>
<dbReference type="InParanoid" id="A0A7L9FI34"/>
<feature type="domain" description="Probable transposase IS891/IS1136/IS1341" evidence="6">
    <location>
        <begin position="190"/>
        <end position="295"/>
    </location>
</feature>
<keyword evidence="3" id="KW-0238">DNA-binding</keyword>
<dbReference type="GeneID" id="59148684"/>
<evidence type="ECO:0000313" key="8">
    <source>
        <dbReference type="EMBL" id="QOJ79311.1"/>
    </source>
</evidence>
<dbReference type="KEGG" id="thel:IG193_02270"/>
<dbReference type="AlphaFoldDB" id="A0A7L9FI34"/>
<proteinExistence type="inferred from homology"/>
<accession>A0A7L9FI34</accession>
<sequence length="417" mass="47028">MRRTSVVRLLPNKGEEGKLKLLCSLSARLWNEVNYERRRQFFSKKGVDMRGTYKTYYEKYKVLIGSATAQQVLNKNDEAWRSFFASLRKKKTGGLPRHITKVDPPGYMKDGGRRKLWAVLRNDQYKIEGDKLILKGLGAIGRLEVEYRGEIHLRGEQGRLEIINVDGAWYAHISFEAEEKAVRGAWREVPGTPRGGLRAGVDVGINNLLAVYVEDGRTALYSGRPLKAIAFYYRRKIADYQSTLNGSRTSKRLRRLYRKWLRKARHFINTQVRRAIEWLYEGGVSTIYVGYPKEIARNNGNFYTVNLWHYGYLLKRVVEVAEEYGINAVLVPEEGTSKRCPIHGEGCGIRIKRGLFKCTKSGIVFNADLVGAYNIMAKSIAPSPAGDRGNGPDTRPGAEPDGNVAPNLPALAGTLAL</sequence>
<evidence type="ECO:0000313" key="9">
    <source>
        <dbReference type="Proteomes" id="UP000594121"/>
    </source>
</evidence>
<evidence type="ECO:0000256" key="2">
    <source>
        <dbReference type="ARBA" id="ARBA00022578"/>
    </source>
</evidence>
<gene>
    <name evidence="8" type="ORF">IG193_02270</name>
</gene>
<reference evidence="8 9" key="1">
    <citation type="submission" date="2020-10" db="EMBL/GenBank/DDBJ databases">
        <title>Thermofilum lucidum 3507LT sp. nov. a novel member of Thermofilaceae family isolated from Chile hot spring, and proposal of description order Thermofilales.</title>
        <authorList>
            <person name="Zayulina K.S."/>
            <person name="Elcheninov A.G."/>
            <person name="Toshchakov S.V."/>
            <person name="Kublanov I.V."/>
        </authorList>
    </citation>
    <scope>NUCLEOTIDE SEQUENCE [LARGE SCALE GENOMIC DNA]</scope>
    <source>
        <strain evidence="8 9">3507LT</strain>
    </source>
</reference>
<feature type="region of interest" description="Disordered" evidence="5">
    <location>
        <begin position="384"/>
        <end position="406"/>
    </location>
</feature>
<comment type="similarity">
    <text evidence="1">In the C-terminal section; belongs to the transposase 35 family.</text>
</comment>
<evidence type="ECO:0000256" key="3">
    <source>
        <dbReference type="ARBA" id="ARBA00023125"/>
    </source>
</evidence>
<evidence type="ECO:0000256" key="1">
    <source>
        <dbReference type="ARBA" id="ARBA00008761"/>
    </source>
</evidence>
<dbReference type="GO" id="GO:0003677">
    <property type="term" value="F:DNA binding"/>
    <property type="evidence" value="ECO:0007669"/>
    <property type="project" value="UniProtKB-KW"/>
</dbReference>
<dbReference type="Proteomes" id="UP000594121">
    <property type="component" value="Chromosome"/>
</dbReference>
<dbReference type="InterPro" id="IPR001959">
    <property type="entry name" value="Transposase"/>
</dbReference>
<protein>
    <submittedName>
        <fullName evidence="8">Transposase</fullName>
    </submittedName>
</protein>
<keyword evidence="9" id="KW-1185">Reference proteome</keyword>
<keyword evidence="2" id="KW-0815">Transposition</keyword>
<dbReference type="Pfam" id="PF01385">
    <property type="entry name" value="OrfB_IS605"/>
    <property type="match status" value="1"/>
</dbReference>
<name>A0A7L9FI34_9CREN</name>
<evidence type="ECO:0000259" key="7">
    <source>
        <dbReference type="Pfam" id="PF07282"/>
    </source>
</evidence>
<dbReference type="InterPro" id="IPR010095">
    <property type="entry name" value="Cas12f1-like_TNB"/>
</dbReference>
<dbReference type="GO" id="GO:0032196">
    <property type="term" value="P:transposition"/>
    <property type="evidence" value="ECO:0007669"/>
    <property type="project" value="UniProtKB-KW"/>
</dbReference>
<dbReference type="EMBL" id="CP062310">
    <property type="protein sequence ID" value="QOJ79311.1"/>
    <property type="molecule type" value="Genomic_DNA"/>
</dbReference>
<dbReference type="Pfam" id="PF07282">
    <property type="entry name" value="Cas12f1-like_TNB"/>
    <property type="match status" value="1"/>
</dbReference>
<dbReference type="RefSeq" id="WP_192819283.1">
    <property type="nucleotide sequence ID" value="NZ_CP062310.1"/>
</dbReference>
<evidence type="ECO:0000259" key="6">
    <source>
        <dbReference type="Pfam" id="PF01385"/>
    </source>
</evidence>
<feature type="domain" description="Cas12f1-like TNB" evidence="7">
    <location>
        <begin position="310"/>
        <end position="375"/>
    </location>
</feature>
<evidence type="ECO:0000256" key="5">
    <source>
        <dbReference type="SAM" id="MobiDB-lite"/>
    </source>
</evidence>
<organism evidence="8 9">
    <name type="scientific">Infirmifilum lucidum</name>
    <dbReference type="NCBI Taxonomy" id="2776706"/>
    <lineage>
        <taxon>Archaea</taxon>
        <taxon>Thermoproteota</taxon>
        <taxon>Thermoprotei</taxon>
        <taxon>Thermofilales</taxon>
        <taxon>Thermofilaceae</taxon>
        <taxon>Infirmifilum</taxon>
    </lineage>
</organism>
<keyword evidence="4" id="KW-0233">DNA recombination</keyword>
<evidence type="ECO:0000256" key="4">
    <source>
        <dbReference type="ARBA" id="ARBA00023172"/>
    </source>
</evidence>